<evidence type="ECO:0000256" key="4">
    <source>
        <dbReference type="ARBA" id="ARBA00022450"/>
    </source>
</evidence>
<dbReference type="InterPro" id="IPR013968">
    <property type="entry name" value="PKS_KR"/>
</dbReference>
<evidence type="ECO:0000256" key="5">
    <source>
        <dbReference type="ARBA" id="ARBA00022490"/>
    </source>
</evidence>
<dbReference type="GO" id="GO:0031177">
    <property type="term" value="F:phosphopantetheine binding"/>
    <property type="evidence" value="ECO:0007669"/>
    <property type="project" value="InterPro"/>
</dbReference>
<dbReference type="InterPro" id="IPR018201">
    <property type="entry name" value="Ketoacyl_synth_AS"/>
</dbReference>
<reference evidence="14" key="1">
    <citation type="submission" date="2018-08" db="EMBL/GenBank/DDBJ databases">
        <authorList>
            <person name="Chevrot R."/>
        </authorList>
    </citation>
    <scope>NUCLEOTIDE SEQUENCE [LARGE SCALE GENOMIC DNA]</scope>
</reference>
<dbReference type="InterPro" id="IPR009081">
    <property type="entry name" value="PP-bd_ACP"/>
</dbReference>
<dbReference type="Gene3D" id="3.40.50.150">
    <property type="entry name" value="Vaccinia Virus protein VP39"/>
    <property type="match status" value="1"/>
</dbReference>
<gene>
    <name evidence="13" type="ORF">PBLR_13669</name>
</gene>
<comment type="pathway">
    <text evidence="3">Antibiotic biosynthesis; bacillaene biosynthesis.</text>
</comment>
<keyword evidence="8" id="KW-0677">Repeat</keyword>
<feature type="domain" description="Ketosynthase family 3 (KS3)" evidence="12">
    <location>
        <begin position="2480"/>
        <end position="2917"/>
    </location>
</feature>
<dbReference type="GO" id="GO:0006633">
    <property type="term" value="P:fatty acid biosynthetic process"/>
    <property type="evidence" value="ECO:0007669"/>
    <property type="project" value="InterPro"/>
</dbReference>
<dbReference type="GO" id="GO:0071770">
    <property type="term" value="P:DIM/DIP cell wall layer assembly"/>
    <property type="evidence" value="ECO:0007669"/>
    <property type="project" value="TreeGrafter"/>
</dbReference>
<feature type="domain" description="Ketosynthase family 3 (KS3)" evidence="12">
    <location>
        <begin position="3833"/>
        <end position="4252"/>
    </location>
</feature>
<evidence type="ECO:0000256" key="9">
    <source>
        <dbReference type="ARBA" id="ARBA00023268"/>
    </source>
</evidence>
<dbReference type="PANTHER" id="PTHR43775">
    <property type="entry name" value="FATTY ACID SYNTHASE"/>
    <property type="match status" value="1"/>
</dbReference>
<feature type="compositionally biased region" description="Basic and acidic residues" evidence="10">
    <location>
        <begin position="2457"/>
        <end position="2467"/>
    </location>
</feature>
<dbReference type="SMART" id="SM00825">
    <property type="entry name" value="PKS_KS"/>
    <property type="match status" value="3"/>
</dbReference>
<dbReference type="InterPro" id="IPR032821">
    <property type="entry name" value="PKS_assoc"/>
</dbReference>
<dbReference type="InterPro" id="IPR036736">
    <property type="entry name" value="ACP-like_sf"/>
</dbReference>
<evidence type="ECO:0000256" key="7">
    <source>
        <dbReference type="ARBA" id="ARBA00022679"/>
    </source>
</evidence>
<dbReference type="GO" id="GO:0005886">
    <property type="term" value="C:plasma membrane"/>
    <property type="evidence" value="ECO:0007669"/>
    <property type="project" value="TreeGrafter"/>
</dbReference>
<dbReference type="SMART" id="SM00822">
    <property type="entry name" value="PKS_KR"/>
    <property type="match status" value="3"/>
</dbReference>
<dbReference type="Pfam" id="PF02801">
    <property type="entry name" value="Ketoacyl-synt_C"/>
    <property type="match status" value="3"/>
</dbReference>
<dbReference type="Proteomes" id="UP000304148">
    <property type="component" value="Chromosome"/>
</dbReference>
<organism evidence="13 14">
    <name type="scientific">Paenibacillus alvei</name>
    <name type="common">Bacillus alvei</name>
    <dbReference type="NCBI Taxonomy" id="44250"/>
    <lineage>
        <taxon>Bacteria</taxon>
        <taxon>Bacillati</taxon>
        <taxon>Bacillota</taxon>
        <taxon>Bacilli</taxon>
        <taxon>Bacillales</taxon>
        <taxon>Paenibacillaceae</taxon>
        <taxon>Paenibacillus</taxon>
    </lineage>
</organism>
<keyword evidence="7" id="KW-0808">Transferase</keyword>
<dbReference type="RefSeq" id="WP_138186937.1">
    <property type="nucleotide sequence ID" value="NZ_LS992241.1"/>
</dbReference>
<evidence type="ECO:0000256" key="10">
    <source>
        <dbReference type="SAM" id="MobiDB-lite"/>
    </source>
</evidence>
<proteinExistence type="predicted"/>
<dbReference type="GO" id="GO:0004312">
    <property type="term" value="F:fatty acid synthase activity"/>
    <property type="evidence" value="ECO:0007669"/>
    <property type="project" value="TreeGrafter"/>
</dbReference>
<evidence type="ECO:0000259" key="12">
    <source>
        <dbReference type="PROSITE" id="PS52004"/>
    </source>
</evidence>
<evidence type="ECO:0000256" key="8">
    <source>
        <dbReference type="ARBA" id="ARBA00022737"/>
    </source>
</evidence>
<feature type="domain" description="Ketosynthase family 3 (KS3)" evidence="12">
    <location>
        <begin position="796"/>
        <end position="1236"/>
    </location>
</feature>
<dbReference type="PROSITE" id="PS52004">
    <property type="entry name" value="KS3_2"/>
    <property type="match status" value="3"/>
</dbReference>
<comment type="function">
    <text evidence="1">Involved in some intermediate steps for the synthesis of the antibiotic polyketide bacillaene which is involved in secondary metabolism.</text>
</comment>
<evidence type="ECO:0000256" key="2">
    <source>
        <dbReference type="ARBA" id="ARBA00004496"/>
    </source>
</evidence>
<evidence type="ECO:0000256" key="1">
    <source>
        <dbReference type="ARBA" id="ARBA00003299"/>
    </source>
</evidence>
<dbReference type="SUPFAM" id="SSF53335">
    <property type="entry name" value="S-adenosyl-L-methionine-dependent methyltransferases"/>
    <property type="match status" value="1"/>
</dbReference>
<dbReference type="SUPFAM" id="SSF47336">
    <property type="entry name" value="ACP-like"/>
    <property type="match status" value="4"/>
</dbReference>
<dbReference type="Gene3D" id="1.10.1200.10">
    <property type="entry name" value="ACP-like"/>
    <property type="match status" value="3"/>
</dbReference>
<comment type="subcellular location">
    <subcellularLocation>
        <location evidence="2">Cytoplasm</location>
    </subcellularLocation>
</comment>
<dbReference type="Pfam" id="PF22336">
    <property type="entry name" value="RhiE-like_linker"/>
    <property type="match status" value="2"/>
</dbReference>
<keyword evidence="9" id="KW-0511">Multifunctional enzyme</keyword>
<dbReference type="Gene3D" id="3.30.70.3290">
    <property type="match status" value="3"/>
</dbReference>
<dbReference type="InterPro" id="IPR014030">
    <property type="entry name" value="Ketoacyl_synth_N"/>
</dbReference>
<dbReference type="PROSITE" id="PS00606">
    <property type="entry name" value="KS3_1"/>
    <property type="match status" value="3"/>
</dbReference>
<dbReference type="InterPro" id="IPR020806">
    <property type="entry name" value="PKS_PP-bd"/>
</dbReference>
<dbReference type="FunFam" id="3.40.47.10:FF:000019">
    <property type="entry name" value="Polyketide synthase type I"/>
    <property type="match status" value="2"/>
</dbReference>
<dbReference type="Pfam" id="PF08659">
    <property type="entry name" value="KR"/>
    <property type="match status" value="3"/>
</dbReference>
<dbReference type="Pfam" id="PF21394">
    <property type="entry name" value="Beta-ketacyl_N"/>
    <property type="match status" value="2"/>
</dbReference>
<dbReference type="InterPro" id="IPR014031">
    <property type="entry name" value="Ketoacyl_synth_C"/>
</dbReference>
<dbReference type="GO" id="GO:0004315">
    <property type="term" value="F:3-oxoacyl-[acyl-carrier-protein] synthase activity"/>
    <property type="evidence" value="ECO:0007669"/>
    <property type="project" value="InterPro"/>
</dbReference>
<dbReference type="CDD" id="cd02440">
    <property type="entry name" value="AdoMet_MTases"/>
    <property type="match status" value="1"/>
</dbReference>
<dbReference type="CDD" id="cd00833">
    <property type="entry name" value="PKS"/>
    <property type="match status" value="3"/>
</dbReference>
<dbReference type="Pfam" id="PF22621">
    <property type="entry name" value="CurL-like_PKS_C"/>
    <property type="match status" value="1"/>
</dbReference>
<keyword evidence="6" id="KW-0597">Phosphoprotein</keyword>
<dbReference type="InterPro" id="IPR029063">
    <property type="entry name" value="SAM-dependent_MTases_sf"/>
</dbReference>
<dbReference type="PANTHER" id="PTHR43775:SF37">
    <property type="entry name" value="SI:DKEY-61P9.11"/>
    <property type="match status" value="1"/>
</dbReference>
<feature type="region of interest" description="Disordered" evidence="10">
    <location>
        <begin position="2457"/>
        <end position="2478"/>
    </location>
</feature>
<dbReference type="Pfam" id="PF16197">
    <property type="entry name" value="KAsynt_C_assoc"/>
    <property type="match status" value="3"/>
</dbReference>
<evidence type="ECO:0000256" key="6">
    <source>
        <dbReference type="ARBA" id="ARBA00022553"/>
    </source>
</evidence>
<protein>
    <submittedName>
        <fullName evidence="13">Uncharacterized protein</fullName>
    </submittedName>
</protein>
<dbReference type="EMBL" id="LS992241">
    <property type="protein sequence ID" value="SYX85247.1"/>
    <property type="molecule type" value="Genomic_DNA"/>
</dbReference>
<dbReference type="CDD" id="cd08953">
    <property type="entry name" value="KR_2_SDR_x"/>
    <property type="match status" value="3"/>
</dbReference>
<dbReference type="Pfam" id="PF00550">
    <property type="entry name" value="PP-binding"/>
    <property type="match status" value="3"/>
</dbReference>
<dbReference type="InterPro" id="IPR036291">
    <property type="entry name" value="NAD(P)-bd_dom_sf"/>
</dbReference>
<feature type="domain" description="Carrier" evidence="11">
    <location>
        <begin position="2355"/>
        <end position="2429"/>
    </location>
</feature>
<dbReference type="Gene3D" id="3.40.50.720">
    <property type="entry name" value="NAD(P)-binding Rossmann-like Domain"/>
    <property type="match status" value="3"/>
</dbReference>
<dbReference type="Pfam" id="PF08242">
    <property type="entry name" value="Methyltransf_12"/>
    <property type="match status" value="1"/>
</dbReference>
<sequence>MAQEKELYLIPLSARTKDALNRRLSDLLDWLGRNEEQASIGDIAYTLAVGREHFAERCILAASDTEDLKTKLQEIVSTGQASGHIVPGTQEGAGEFPLMKLGRVYIEGRDLDWPRLYANAGFRKIPLPVYSFARERVPVATPVQVPLGQHESEVSANSTAALFYVPNWVPADLKSCEGQKTTEGNTVIVFHVGTPLATELANLLGTGNRCILVKAGDGFQCIEDEEYKLVPGNFDHCRQLLLMLNDKGIFPNQAVFMESAHDDMEDGKPRIAWGGSSVFAFSKALMQQGQRHGIRLLYVYMNNKNNSPLHAAVGAFCRTIHQENPHYRYSSVGIDPTSTEAEASRLIRNELVGDYAELEIKFALQQRFVKRYREIDVSNSGLPYRERGVYLISGGLGGLGIIISRFLAEKFRAKLILIGRSELDVKRMNVIRALEEAGSEVFYLRADMSDYKQVNEGVKDAKRRFGRIDGVFHAAGIYRNGFILHKSEEDFLDVLSPKLNGAIHLDRVLIDEPLQFFALFSSTASVFGKVGQSDYAYANSILDHFAIRRQKMVQEGKRFGNTVSVNWPLWEDGGMQISALERTSLIEQGGIYPLPSDKGIEALSAGLLQNKGQLMVLYGTKTQTNVYVEKKITPNGRGGEYSSKNSDVNCGIHEPPKSVKETCIESWEDLLHKVEQWLAAIIAEEIGLSPERVEAQIPFEDYGIDSIIINRFNAVMDEKFLALPKTLLFEYRNIREVANYLLASYRERLLEALNIAGMDQARQHWQGQYSQEMKMPSIPRDVDIPQTVSMNPSDSEDQIAIIGVVGRYPQAKNLDEFWRNLKEGRDCITEIPPGRWDCSDIYDPNPEMARLGKIYCKWGGFIDDIDRFDPLFFNISPKEAETMDPQERMFLETVWALFEDAGYTKERLLEYIRHESSPDIGVFVGTTTSSYNMLGQAVNEDGEVVIPNAMPWSIANRVSYVFNFCGPSMPVDTACSSSLTAVHLACESLKKRECRMAVAGGVNIYLHPSKYATMCQLRMLSKDGKCRSFGLGGNGFVPGEGVGAILLKPLSQAIRDGDHIYAVIKSSSINHGGRTNGYTVPNPNAQAALVTDAIRKAGIDPRTLGYIEAHGTGTALGDPIEISGLTKAFRSFTDERQFCSIGSVKSNIGHLESAAGIAGITKILLQMKHRYLVPSLHAQQENPNIEFEDTPFYVQKEAAEWKPSIFENEEKNSIPRRASVSSFGAGGVNVHIILEEYSVNAAMSTVAADDRKQLVVFSARNQDRLQQYAGIWMRYLNSVLEEEESDSKTVIDDAEPSQWLRALFNKIKDDPSGARGLSATAMKHFVEGRAELIAEVRLHLLCQLQLKGLFTVEGEQANTDRVYNVLGALPGYRKLIVSMLELLTQGGFLQKEQQLFTATNAVTDWNIRSFRENGYHPHLSSFCSRYPELEAWAHLAHDCISALPKVISGKEKYTDILFPNSSMEKVEPVYRGNGITDYYNRLVAICVLQYVEEMLRKCPDTKIRILEIGAGTGGTSRHVMESLARVKEHVHYFYTDVSAGFTQYGKRTHHSLGLPYIEYQVLNIEKSPEHQGFDLNSMDIVFATNALHATRNMRRTLKNAKSLLKPSGLFIVNEVTRRLDYATLSFGLTDGWWLYEEEEGRIDHSPLLTVARWKDLLMDVGFGAAHAFGLPEPYLHESDQHVIVSEAVLRTQNDDALAVPCLRDIAFTLQTGREAMEERLAVISSDIRHLRDNLQAFITGKREEEDIYVGNARRSRELADPFFKGKEGEGFIHTAIQDKRLDTIARLWVMGAEVDWTLLWNGEGKRISLPTYPFERGRYWIPQSNPGTIPSEVVRKDSCISLKSPMHSPNQLGKNETLFYYWDWIKDGKSPENTVAGLQGDLLVFCNQLEDGLIIRHMVDAGSGNAKVFIVIRHNDFNRIDDKHYEMNIEREHDFTRLFEQLSLSGFRPGNVLHLLSFGSSIHCSDGYHADLETGFYSVVSLCRQWYRSFPEHNLNMAYAYPGDLMTSHPEFSAIAGFARSLTMEQHRFSCVIAGFTSQNVDVAARCLLSELGRSLPDVRELLYAQGVRYTRKRLEYALLDVETSTTCPIKSDGIYLITGGAGGLGLMMARYFAQQGVRQLLLTGRSKLQQQQREQIQEIVKLGCRVDYWMADVGCRSDVERLITNMKERFGAINGIIHAAGVVRDCALINKDRKQAEQVIHPKVYGTIFLDEVTRNETLDFFVMFSSLASVLGNSGQTDYAFANSFMDFYAEYRHTMERKGERSGKTLAIQWPYWQHGGMRMNPEAEQWFTNAMGFRPMPSECGWQSFLLGLQAPCSQLAVMHGDAQAIRQRIELPQQTASFITGSVDVNGMSGYVHQTITDMAGKIVKIRSDSLDPDAEFGHYGFDSNSLMQLINSLNAEFELQLMPSFLYEYTTIRRVTDYIVTHYGENVQQSMNKSTDYQQILLPIPHIQKDCESESAEKTSDPNDTNDASNKEESKPIAIIGVSGVFPHAENTEVFWNNLINGIDCIGEVPNHRWDWKVYYGDPLMETNKTNIKWGGFIKDEDKFDSLFFRISPREAAWMDPQQRLFLETVWKTIEDAGYRADRLSGSRTGLFVGVSGSDYHDLIKKSGIETVSHSATGTAHSILANRISYLLDWRGPSEPIDTACSSSLVAIKRAVDAIRHDECDMAIAGGVNLLLDPELYVSLSKAGMLSGTGRCRTFDEGANGYARSEGAAAILLKPLERAVADGDQIYAVIRGIEVNHGGSAHSLTAPNPAAQAEAIERAWIQSGIDPSTVSYIETHGTGTKLGDPVEIEGLKLAFKHLYERWGKVYPGNAACGLGSVKTSIGHLEPAAGIASVVKVMMAMKHGKLPGNIHFQKLNPYIELGSSPFYIVAKNKDWISATDQNGNHMLRRAGISSFGFGGVNAHLVLEEHVKSSVVHMQSDAQEQIVVLSAKDEKRLKCYAEQLLIHLNGFFSQLSDKCIVMERIQEELLTMCATTLDMDRAYIGADEGIDHLGAEPIHLFRLMEKINEKYHLNLNHMQLDGYPSVAQLSKQIVEQNTSSGSLSHEIFPQEREKEKNAIPSLASLAYTLQVGRVPMEERVAFVVSSVEDLCHKLQQFIIGGAITGIYRGKQSKAGHASATRNHFSQHKTEDPRLLAEQWAAGAEIDWENFYGEISPAKVSLPTYPFMRQSHWILPRKSSEQAQSSATEKSDQHLLSKVWKRCRVESIEESPLLSPILIIANKDTEKLAEWIAKRTEVVLVTDGNIYSEIGKDRFTANLQEESHALLIMEKLEAAGHVLSSFVDMSDLYRTERHVPPINWGKISLLQWFVKRSMSAGAQVLQFTQNLQAFASTRHTLAGANFAGIVKMLSSEYRKLTSKTIDLDRYPINGNAMLELIRRELKVEDNVSEICYRDGERYYPEMMEVGKADTGEELEFPSDQVYVITGGTRGIGAELARHFVKLGVTKLVIMGKSYLPDRSEWEMLMQQSDNVGIRERESIRLILELEGKGASIRYYCGSLTDKTGMHSFFDGIRSSFGEIAGVVHCAGARDDTNVAFIHKQTGDMQKVFEPKIDGLQILHEILSSCPLQFFVLFSSVAGTVPNLAAASSDYANANAFMDYFAEYQHKRGNTYYLSLAWPSWKETGMGEVHTPAYTQMGFNSLSTAEGLLLFEWALRNREAYSLLLPCTVQRQFDQASLLRISTSLTNTTASNAVHDRSTQEKRNERSDCIVRSEPESDIKGKLKRLFAAELNLEEEQIDDDVHFSEYGVDSILLSELVKKAEMLVGGKLEPSLILEYPTIAALSEQLAVQNARNGLARRNELVQEGKAPLKLSMEKSNESQKEDSTGRKIAVIGMACQFPQSPDLETFWQRLIEGADCITEVPKERWDAAKLYSKDARSGKSISKWGGFLQDIESFDPRYFKIREELAAQIDPGIRKFLEVCDQALRDAGYLQQELSGRNVGVYAGARMSSYCGRIKEPLADTVTGSGQNFIAGHVSHFFNFKGPNIVVDSACSSSLVSLHLACQSLLAGESEMALAGGVDILLDEQPYLMLSQGRALSPDGRCRTFDEGANGFVPGEGCGAVLLKPLRQAVSDGDRIYAVIEATAVNNDGHTMGITTPNPEAQMEVIEKALDVAGVSPESITYIETHGTGTMIGDPIELRALTNTFRKYTNALQYCGVGSVKTNVGHLLSAAGIASFIKTALALHNGHLPPTLHCSTPNPRFQFSSSPFYPVTEAKEWMPPHGVRMAGISSFGFGGTNAHVILSSWDNEGICVRSPLPKASFNKGRYWIEAEIQKDGHCRAVEAKGDVCELPLFLQIIDESGENSDTERLEEKSFFF</sequence>
<dbReference type="Gene3D" id="3.40.47.10">
    <property type="match status" value="3"/>
</dbReference>
<name>A0A383RDS8_PAEAL</name>
<keyword evidence="4" id="KW-0596">Phosphopantetheine</keyword>
<feature type="domain" description="Carrier" evidence="11">
    <location>
        <begin position="3720"/>
        <end position="3797"/>
    </location>
</feature>
<dbReference type="InterPro" id="IPR016039">
    <property type="entry name" value="Thiolase-like"/>
</dbReference>
<dbReference type="SMART" id="SM01294">
    <property type="entry name" value="PKS_PP_betabranch"/>
    <property type="match status" value="2"/>
</dbReference>
<dbReference type="SUPFAM" id="SSF53901">
    <property type="entry name" value="Thiolase-like"/>
    <property type="match status" value="3"/>
</dbReference>
<dbReference type="SMART" id="SM00823">
    <property type="entry name" value="PKS_PP"/>
    <property type="match status" value="3"/>
</dbReference>
<dbReference type="SUPFAM" id="SSF51735">
    <property type="entry name" value="NAD(P)-binding Rossmann-fold domains"/>
    <property type="match status" value="4"/>
</dbReference>
<dbReference type="InterPro" id="IPR020841">
    <property type="entry name" value="PKS_Beta-ketoAc_synthase_dom"/>
</dbReference>
<evidence type="ECO:0000313" key="13">
    <source>
        <dbReference type="EMBL" id="SYX85247.1"/>
    </source>
</evidence>
<dbReference type="InterPro" id="IPR050091">
    <property type="entry name" value="PKS_NRPS_Biosynth_Enz"/>
</dbReference>
<evidence type="ECO:0000313" key="14">
    <source>
        <dbReference type="Proteomes" id="UP000304148"/>
    </source>
</evidence>
<accession>A0A383RDS8</accession>
<dbReference type="InterPro" id="IPR049490">
    <property type="entry name" value="C883_1060-like_KR_N"/>
</dbReference>
<dbReference type="InterPro" id="IPR054514">
    <property type="entry name" value="RhiE-like_linker"/>
</dbReference>
<dbReference type="InterPro" id="IPR013217">
    <property type="entry name" value="Methyltransf_12"/>
</dbReference>
<dbReference type="GO" id="GO:0005737">
    <property type="term" value="C:cytoplasm"/>
    <property type="evidence" value="ECO:0007669"/>
    <property type="project" value="UniProtKB-SubCell"/>
</dbReference>
<evidence type="ECO:0000259" key="11">
    <source>
        <dbReference type="PROSITE" id="PS50075"/>
    </source>
</evidence>
<feature type="domain" description="Carrier" evidence="11">
    <location>
        <begin position="669"/>
        <end position="745"/>
    </location>
</feature>
<evidence type="ECO:0000256" key="3">
    <source>
        <dbReference type="ARBA" id="ARBA00004789"/>
    </source>
</evidence>
<keyword evidence="5" id="KW-0963">Cytoplasm</keyword>
<dbReference type="PROSITE" id="PS50075">
    <property type="entry name" value="CARRIER"/>
    <property type="match status" value="3"/>
</dbReference>
<dbReference type="Pfam" id="PF00109">
    <property type="entry name" value="ketoacyl-synt"/>
    <property type="match status" value="3"/>
</dbReference>
<dbReference type="InterPro" id="IPR057326">
    <property type="entry name" value="KR_dom"/>
</dbReference>